<dbReference type="EMBL" id="JPMD01000002">
    <property type="protein sequence ID" value="KEZ88445.1"/>
    <property type="molecule type" value="Genomic_DNA"/>
</dbReference>
<accession>A0A084JHL1</accession>
<dbReference type="Pfam" id="PF14595">
    <property type="entry name" value="Thioredoxin_9"/>
    <property type="match status" value="1"/>
</dbReference>
<comment type="caution">
    <text evidence="1">The sequence shown here is derived from an EMBL/GenBank/DDBJ whole genome shotgun (WGS) entry which is preliminary data.</text>
</comment>
<dbReference type="SUPFAM" id="SSF52833">
    <property type="entry name" value="Thioredoxin-like"/>
    <property type="match status" value="1"/>
</dbReference>
<sequence length="162" mass="18559">MLDFNKALSFEEYVEKQHAKYGNIQDKTYADTELSSDTKEQIKKLDKVVHAAIFTEGFCPDCIVTIPFVQKLSEENQNLKVHLFPRTGYEGFLEEAVGCKSIPAVITFTEEMDPKGAYVEMPKELFKKLPVISNDERKVLVAEYRSGKYNDLIEKDLLDIIL</sequence>
<gene>
    <name evidence="1" type="ORF">IO99_02020</name>
</gene>
<organism evidence="1 2">
    <name type="scientific">Clostridium sulfidigenes</name>
    <dbReference type="NCBI Taxonomy" id="318464"/>
    <lineage>
        <taxon>Bacteria</taxon>
        <taxon>Bacillati</taxon>
        <taxon>Bacillota</taxon>
        <taxon>Clostridia</taxon>
        <taxon>Eubacteriales</taxon>
        <taxon>Clostridiaceae</taxon>
        <taxon>Clostridium</taxon>
    </lineage>
</organism>
<protein>
    <recommendedName>
        <fullName evidence="3">Thioredoxin</fullName>
    </recommendedName>
</protein>
<dbReference type="RefSeq" id="WP_035129583.1">
    <property type="nucleotide sequence ID" value="NZ_JBQHQR010000002.1"/>
</dbReference>
<proteinExistence type="predicted"/>
<dbReference type="Gene3D" id="3.40.30.10">
    <property type="entry name" value="Glutaredoxin"/>
    <property type="match status" value="1"/>
</dbReference>
<dbReference type="eggNOG" id="COG0526">
    <property type="taxonomic scope" value="Bacteria"/>
</dbReference>
<evidence type="ECO:0000313" key="1">
    <source>
        <dbReference type="EMBL" id="KEZ88445.1"/>
    </source>
</evidence>
<evidence type="ECO:0008006" key="3">
    <source>
        <dbReference type="Google" id="ProtNLM"/>
    </source>
</evidence>
<dbReference type="Proteomes" id="UP000028542">
    <property type="component" value="Unassembled WGS sequence"/>
</dbReference>
<dbReference type="STRING" id="318464.IO99_02020"/>
<reference evidence="1 2" key="1">
    <citation type="submission" date="2014-07" db="EMBL/GenBank/DDBJ databases">
        <title>Draft genome of Clostridium sulfidigenes 113A isolated from sediments associated with methane hydrate from Krishna Godavari basin.</title>
        <authorList>
            <person name="Honkalas V.S."/>
            <person name="Dabir A.P."/>
            <person name="Arora P."/>
            <person name="Dhakephalkar P.K."/>
        </authorList>
    </citation>
    <scope>NUCLEOTIDE SEQUENCE [LARGE SCALE GENOMIC DNA]</scope>
    <source>
        <strain evidence="1 2">113A</strain>
    </source>
</reference>
<dbReference type="AlphaFoldDB" id="A0A084JHL1"/>
<dbReference type="InterPro" id="IPR036249">
    <property type="entry name" value="Thioredoxin-like_sf"/>
</dbReference>
<evidence type="ECO:0000313" key="2">
    <source>
        <dbReference type="Proteomes" id="UP000028542"/>
    </source>
</evidence>
<name>A0A084JHL1_9CLOT</name>
<keyword evidence="2" id="KW-1185">Reference proteome</keyword>